<comment type="subcellular location">
    <subcellularLocation>
        <location evidence="1">Membrane</location>
        <topology evidence="1">Multi-pass membrane protein</topology>
    </subcellularLocation>
</comment>
<feature type="transmembrane region" description="Helical" evidence="7">
    <location>
        <begin position="9"/>
        <end position="26"/>
    </location>
</feature>
<evidence type="ECO:0000256" key="2">
    <source>
        <dbReference type="ARBA" id="ARBA00009773"/>
    </source>
</evidence>
<keyword evidence="4 7" id="KW-1133">Transmembrane helix</keyword>
<accession>A0A9D1KIC0</accession>
<dbReference type="InterPro" id="IPR002549">
    <property type="entry name" value="AI-2E-like"/>
</dbReference>
<dbReference type="EMBL" id="DVLC01000085">
    <property type="protein sequence ID" value="HIT47109.1"/>
    <property type="molecule type" value="Genomic_DNA"/>
</dbReference>
<proteinExistence type="inferred from homology"/>
<feature type="transmembrane region" description="Helical" evidence="7">
    <location>
        <begin position="32"/>
        <end position="50"/>
    </location>
</feature>
<feature type="transmembrane region" description="Helical" evidence="7">
    <location>
        <begin position="252"/>
        <end position="273"/>
    </location>
</feature>
<sequence>MINSSRERIWKYTLIILIVGLGLVLFRQAQPYISGVLCALTLYILLRRPTFRLARKLGKPTLATVIMVIAVILFIAVPLTLIVWFVVDKIQQAEWNVNDIIAPATQMFDIIEKKFGIDIVSQESVSFVAGKLTALGQSVLGGIGSFFINLLVALLLLFFLLNGGRKWEQYLTSVIPMKNINKKETMDRINLMVKSNAIGIPLVAILQGIIALIGYLIFNVPNAGLAAIATGFCSIVPIVGTMVVWVPLGIYFMVLGQWGQAIGLLAFSAIFISQSDNLLRFVLQKKMANTHPLITIFGVIVGLSLFGFIGIIFGPLLVSLFLLFVDMFRKEYLSDEPAPAPAADSPAATADSPKPAAAAVLSEPAQRTAETPSKSDRNSDGEASEK</sequence>
<evidence type="ECO:0000256" key="1">
    <source>
        <dbReference type="ARBA" id="ARBA00004141"/>
    </source>
</evidence>
<evidence type="ECO:0000256" key="3">
    <source>
        <dbReference type="ARBA" id="ARBA00022692"/>
    </source>
</evidence>
<reference evidence="8" key="2">
    <citation type="journal article" date="2021" name="PeerJ">
        <title>Extensive microbial diversity within the chicken gut microbiome revealed by metagenomics and culture.</title>
        <authorList>
            <person name="Gilroy R."/>
            <person name="Ravi A."/>
            <person name="Getino M."/>
            <person name="Pursley I."/>
            <person name="Horton D.L."/>
            <person name="Alikhan N.F."/>
            <person name="Baker D."/>
            <person name="Gharbi K."/>
            <person name="Hall N."/>
            <person name="Watson M."/>
            <person name="Adriaenssens E.M."/>
            <person name="Foster-Nyarko E."/>
            <person name="Jarju S."/>
            <person name="Secka A."/>
            <person name="Antonio M."/>
            <person name="Oren A."/>
            <person name="Chaudhuri R.R."/>
            <person name="La Ragione R."/>
            <person name="Hildebrand F."/>
            <person name="Pallen M.J."/>
        </authorList>
    </citation>
    <scope>NUCLEOTIDE SEQUENCE</scope>
    <source>
        <strain evidence="8">ChiHecec2B26-709</strain>
    </source>
</reference>
<feature type="compositionally biased region" description="Basic and acidic residues" evidence="6">
    <location>
        <begin position="373"/>
        <end position="386"/>
    </location>
</feature>
<evidence type="ECO:0000256" key="6">
    <source>
        <dbReference type="SAM" id="MobiDB-lite"/>
    </source>
</evidence>
<evidence type="ECO:0000256" key="7">
    <source>
        <dbReference type="SAM" id="Phobius"/>
    </source>
</evidence>
<dbReference type="PANTHER" id="PTHR21716">
    <property type="entry name" value="TRANSMEMBRANE PROTEIN"/>
    <property type="match status" value="1"/>
</dbReference>
<feature type="compositionally biased region" description="Low complexity" evidence="6">
    <location>
        <begin position="341"/>
        <end position="359"/>
    </location>
</feature>
<name>A0A9D1KIC0_9BACT</name>
<evidence type="ECO:0000256" key="5">
    <source>
        <dbReference type="ARBA" id="ARBA00023136"/>
    </source>
</evidence>
<feature type="region of interest" description="Disordered" evidence="6">
    <location>
        <begin position="336"/>
        <end position="386"/>
    </location>
</feature>
<keyword evidence="5 7" id="KW-0472">Membrane</keyword>
<feature type="transmembrane region" description="Helical" evidence="7">
    <location>
        <begin position="139"/>
        <end position="161"/>
    </location>
</feature>
<gene>
    <name evidence="8" type="ORF">IAC35_04545</name>
</gene>
<dbReference type="GO" id="GO:0016020">
    <property type="term" value="C:membrane"/>
    <property type="evidence" value="ECO:0007669"/>
    <property type="project" value="UniProtKB-SubCell"/>
</dbReference>
<feature type="transmembrane region" description="Helical" evidence="7">
    <location>
        <begin position="293"/>
        <end position="325"/>
    </location>
</feature>
<comment type="similarity">
    <text evidence="2">Belongs to the autoinducer-2 exporter (AI-2E) (TC 2.A.86) family.</text>
</comment>
<feature type="transmembrane region" description="Helical" evidence="7">
    <location>
        <begin position="198"/>
        <end position="218"/>
    </location>
</feature>
<protein>
    <submittedName>
        <fullName evidence="8">AI-2E family transporter</fullName>
    </submittedName>
</protein>
<comment type="caution">
    <text evidence="8">The sequence shown here is derived from an EMBL/GenBank/DDBJ whole genome shotgun (WGS) entry which is preliminary data.</text>
</comment>
<organism evidence="8 9">
    <name type="scientific">Candidatus Cryptobacteroides merdipullorum</name>
    <dbReference type="NCBI Taxonomy" id="2840771"/>
    <lineage>
        <taxon>Bacteria</taxon>
        <taxon>Pseudomonadati</taxon>
        <taxon>Bacteroidota</taxon>
        <taxon>Bacteroidia</taxon>
        <taxon>Bacteroidales</taxon>
        <taxon>Candidatus Cryptobacteroides</taxon>
    </lineage>
</organism>
<evidence type="ECO:0000313" key="9">
    <source>
        <dbReference type="Proteomes" id="UP000886881"/>
    </source>
</evidence>
<reference evidence="8" key="1">
    <citation type="submission" date="2020-10" db="EMBL/GenBank/DDBJ databases">
        <authorList>
            <person name="Gilroy R."/>
        </authorList>
    </citation>
    <scope>NUCLEOTIDE SEQUENCE</scope>
    <source>
        <strain evidence="8">ChiHecec2B26-709</strain>
    </source>
</reference>
<keyword evidence="3 7" id="KW-0812">Transmembrane</keyword>
<dbReference type="PANTHER" id="PTHR21716:SF4">
    <property type="entry name" value="TRANSMEMBRANE PROTEIN 245"/>
    <property type="match status" value="1"/>
</dbReference>
<dbReference type="Pfam" id="PF01594">
    <property type="entry name" value="AI-2E_transport"/>
    <property type="match status" value="1"/>
</dbReference>
<feature type="transmembrane region" description="Helical" evidence="7">
    <location>
        <begin position="224"/>
        <end position="245"/>
    </location>
</feature>
<feature type="transmembrane region" description="Helical" evidence="7">
    <location>
        <begin position="62"/>
        <end position="87"/>
    </location>
</feature>
<dbReference type="AlphaFoldDB" id="A0A9D1KIC0"/>
<evidence type="ECO:0000313" key="8">
    <source>
        <dbReference type="EMBL" id="HIT47109.1"/>
    </source>
</evidence>
<evidence type="ECO:0000256" key="4">
    <source>
        <dbReference type="ARBA" id="ARBA00022989"/>
    </source>
</evidence>
<dbReference type="Proteomes" id="UP000886881">
    <property type="component" value="Unassembled WGS sequence"/>
</dbReference>